<dbReference type="EC" id="3.1.3.7" evidence="4"/>
<reference evidence="5 6" key="1">
    <citation type="submission" date="2020-07" db="EMBL/GenBank/DDBJ databases">
        <title>Halophilic bacteria isolated from french cheeses.</title>
        <authorList>
            <person name="Kothe C.I."/>
            <person name="Farah-Kraiem B."/>
            <person name="Renault P."/>
            <person name="Dridi B."/>
        </authorList>
    </citation>
    <scope>NUCLEOTIDE SEQUENCE [LARGE SCALE GENOMIC DNA]</scope>
    <source>
        <strain evidence="5 6">FME20</strain>
    </source>
</reference>
<keyword evidence="2 4" id="KW-0479">Metal-binding</keyword>
<keyword evidence="4" id="KW-1003">Cell membrane</keyword>
<feature type="binding site" evidence="4">
    <location>
        <begin position="95"/>
        <end position="98"/>
    </location>
    <ligand>
        <name>substrate</name>
    </ligand>
</feature>
<proteinExistence type="inferred from homology"/>
<evidence type="ECO:0000256" key="1">
    <source>
        <dbReference type="ARBA" id="ARBA00001625"/>
    </source>
</evidence>
<comment type="cofactor">
    <cofactor evidence="4">
        <name>Mg(2+)</name>
        <dbReference type="ChEBI" id="CHEBI:18420"/>
    </cofactor>
</comment>
<feature type="binding site" evidence="4">
    <location>
        <position position="93"/>
    </location>
    <ligand>
        <name>Mg(2+)</name>
        <dbReference type="ChEBI" id="CHEBI:18420"/>
        <label>2</label>
    </ligand>
</feature>
<dbReference type="InterPro" id="IPR006240">
    <property type="entry name" value="CysQ"/>
</dbReference>
<evidence type="ECO:0000256" key="3">
    <source>
        <dbReference type="ARBA" id="ARBA00022842"/>
    </source>
</evidence>
<dbReference type="Gene3D" id="3.30.540.10">
    <property type="entry name" value="Fructose-1,6-Bisphosphatase, subunit A, domain 1"/>
    <property type="match status" value="1"/>
</dbReference>
<feature type="binding site" evidence="4">
    <location>
        <position position="74"/>
    </location>
    <ligand>
        <name>Mg(2+)</name>
        <dbReference type="ChEBI" id="CHEBI:18420"/>
        <label>1</label>
    </ligand>
</feature>
<evidence type="ECO:0000256" key="2">
    <source>
        <dbReference type="ARBA" id="ARBA00022723"/>
    </source>
</evidence>
<gene>
    <name evidence="4 5" type="primary">cysQ</name>
    <name evidence="5" type="ORF">EI547_16325</name>
</gene>
<keyword evidence="4 5" id="KW-0378">Hydrolase</keyword>
<comment type="similarity">
    <text evidence="4">Belongs to the inositol monophosphatase superfamily. CysQ family.</text>
</comment>
<accession>A0ABR9G2C4</accession>
<comment type="subcellular location">
    <subcellularLocation>
        <location evidence="4">Cell inner membrane</location>
        <topology evidence="4">Peripheral membrane protein</topology>
        <orientation evidence="4">Cytoplasmic side</orientation>
    </subcellularLocation>
</comment>
<keyword evidence="4" id="KW-0997">Cell inner membrane</keyword>
<dbReference type="Pfam" id="PF00459">
    <property type="entry name" value="Inositol_P"/>
    <property type="match status" value="1"/>
</dbReference>
<dbReference type="GO" id="GO:0008441">
    <property type="term" value="F:3'(2'),5'-bisphosphate nucleotidase activity"/>
    <property type="evidence" value="ECO:0007669"/>
    <property type="project" value="UniProtKB-EC"/>
</dbReference>
<dbReference type="PANTHER" id="PTHR43028">
    <property type="entry name" value="3'(2'),5'-BISPHOSPHATE NUCLEOTIDASE 1"/>
    <property type="match status" value="1"/>
</dbReference>
<dbReference type="CDD" id="cd01638">
    <property type="entry name" value="CysQ"/>
    <property type="match status" value="1"/>
</dbReference>
<dbReference type="RefSeq" id="WP_192539451.1">
    <property type="nucleotide sequence ID" value="NZ_RRZB01000055.1"/>
</dbReference>
<dbReference type="Proteomes" id="UP001645038">
    <property type="component" value="Unassembled WGS sequence"/>
</dbReference>
<dbReference type="InterPro" id="IPR020583">
    <property type="entry name" value="Inositol_monoP_metal-BS"/>
</dbReference>
<evidence type="ECO:0000313" key="6">
    <source>
        <dbReference type="Proteomes" id="UP001645038"/>
    </source>
</evidence>
<dbReference type="HAMAP" id="MF_02095">
    <property type="entry name" value="CysQ"/>
    <property type="match status" value="1"/>
</dbReference>
<keyword evidence="4" id="KW-0472">Membrane</keyword>
<dbReference type="Gene3D" id="3.40.190.80">
    <property type="match status" value="1"/>
</dbReference>
<dbReference type="PRINTS" id="PR00377">
    <property type="entry name" value="IMPHPHTASES"/>
</dbReference>
<dbReference type="InterPro" id="IPR050725">
    <property type="entry name" value="CysQ/Inositol_MonoPase"/>
</dbReference>
<comment type="caution">
    <text evidence="5">The sequence shown here is derived from an EMBL/GenBank/DDBJ whole genome shotgun (WGS) entry which is preliminary data.</text>
</comment>
<feature type="binding site" evidence="4">
    <location>
        <position position="221"/>
    </location>
    <ligand>
        <name>Mg(2+)</name>
        <dbReference type="ChEBI" id="CHEBI:18420"/>
        <label>2</label>
    </ligand>
</feature>
<organism evidence="5 6">
    <name type="scientific">Halomonas colorata</name>
    <dbReference type="NCBI Taxonomy" id="2742615"/>
    <lineage>
        <taxon>Bacteria</taxon>
        <taxon>Pseudomonadati</taxon>
        <taxon>Pseudomonadota</taxon>
        <taxon>Gammaproteobacteria</taxon>
        <taxon>Oceanospirillales</taxon>
        <taxon>Halomonadaceae</taxon>
        <taxon>Halomonas</taxon>
    </lineage>
</organism>
<comment type="catalytic activity">
    <reaction evidence="1 4">
        <text>adenosine 3',5'-bisphosphate + H2O = AMP + phosphate</text>
        <dbReference type="Rhea" id="RHEA:10040"/>
        <dbReference type="ChEBI" id="CHEBI:15377"/>
        <dbReference type="ChEBI" id="CHEBI:43474"/>
        <dbReference type="ChEBI" id="CHEBI:58343"/>
        <dbReference type="ChEBI" id="CHEBI:456215"/>
        <dbReference type="EC" id="3.1.3.7"/>
    </reaction>
</comment>
<evidence type="ECO:0000256" key="4">
    <source>
        <dbReference type="HAMAP-Rule" id="MF_02095"/>
    </source>
</evidence>
<dbReference type="NCBIfam" id="TIGR01331">
    <property type="entry name" value="bisphos_cysQ"/>
    <property type="match status" value="1"/>
</dbReference>
<dbReference type="InterPro" id="IPR000760">
    <property type="entry name" value="Inositol_monophosphatase-like"/>
</dbReference>
<keyword evidence="6" id="KW-1185">Reference proteome</keyword>
<feature type="binding site" evidence="4">
    <location>
        <position position="221"/>
    </location>
    <ligand>
        <name>substrate</name>
    </ligand>
</feature>
<protein>
    <recommendedName>
        <fullName evidence="4">3'(2'),5'-bisphosphate nucleotidase CysQ</fullName>
        <ecNumber evidence="4">3.1.3.7</ecNumber>
    </recommendedName>
    <alternativeName>
        <fullName evidence="4">3'(2'),5-bisphosphonucleoside 3'(2')-phosphohydrolase</fullName>
    </alternativeName>
    <alternativeName>
        <fullName evidence="4">3'-phosphoadenosine 5'-phosphate phosphatase</fullName>
        <shortName evidence="4">PAP phosphatase</shortName>
    </alternativeName>
</protein>
<feature type="binding site" evidence="4">
    <location>
        <position position="95"/>
    </location>
    <ligand>
        <name>Mg(2+)</name>
        <dbReference type="ChEBI" id="CHEBI:18420"/>
        <label>1</label>
    </ligand>
</feature>
<comment type="function">
    <text evidence="4">Converts adenosine-3',5'-bisphosphate (PAP) to AMP.</text>
</comment>
<dbReference type="PROSITE" id="PS00629">
    <property type="entry name" value="IMP_1"/>
    <property type="match status" value="1"/>
</dbReference>
<dbReference type="PANTHER" id="PTHR43028:SF5">
    <property type="entry name" value="3'(2'),5'-BISPHOSPHATE NUCLEOTIDASE 1"/>
    <property type="match status" value="1"/>
</dbReference>
<keyword evidence="3 4" id="KW-0460">Magnesium</keyword>
<dbReference type="SUPFAM" id="SSF56655">
    <property type="entry name" value="Carbohydrate phosphatase"/>
    <property type="match status" value="1"/>
</dbReference>
<feature type="binding site" evidence="4">
    <location>
        <position position="74"/>
    </location>
    <ligand>
        <name>substrate</name>
    </ligand>
</feature>
<feature type="binding site" evidence="4">
    <location>
        <position position="96"/>
    </location>
    <ligand>
        <name>Mg(2+)</name>
        <dbReference type="ChEBI" id="CHEBI:18420"/>
        <label>2</label>
    </ligand>
</feature>
<name>A0ABR9G2C4_9GAMM</name>
<dbReference type="EMBL" id="RRZB01000055">
    <property type="protein sequence ID" value="MBE0465005.1"/>
    <property type="molecule type" value="Genomic_DNA"/>
</dbReference>
<sequence length="262" mass="27824">MPTNSVSVIDQALLDAVEVIAREAGDAIMSVYAREFSVEEKEDKSPLTEADKAAHNVIVRGLKALPVQIPILSEEDIEGFAGADTAGRYWLVDPLDGTKEFIKRNGEFTVNIALIENGKPVLGVVTAPALEVGYVAAKGLGAFKVEADGSRKAISVAGNPKAGVTWRVVGSRSHPSPDLAAWLEKLGEHTMLPMGSSLKLCIIAEGFADAYPRLGPTCLWDTGAAHAVVLEAGGRVETLEGTPLSYANPSEKLNPYFVVWGN</sequence>
<feature type="binding site" evidence="4">
    <location>
        <position position="93"/>
    </location>
    <ligand>
        <name>Mg(2+)</name>
        <dbReference type="ChEBI" id="CHEBI:18420"/>
        <label>1</label>
    </ligand>
</feature>
<evidence type="ECO:0000313" key="5">
    <source>
        <dbReference type="EMBL" id="MBE0465005.1"/>
    </source>
</evidence>